<proteinExistence type="inferred from homology"/>
<name>A0A345NQ92_9MICO</name>
<feature type="region of interest" description="Disordered" evidence="4">
    <location>
        <begin position="34"/>
        <end position="57"/>
    </location>
</feature>
<reference evidence="5 6" key="1">
    <citation type="submission" date="2018-07" db="EMBL/GenBank/DDBJ databases">
        <title>Complete genome sequencing of Ornithinimicrobium sp. AMA3305.</title>
        <authorList>
            <person name="Bae J.-W."/>
        </authorList>
    </citation>
    <scope>NUCLEOTIDE SEQUENCE [LARGE SCALE GENOMIC DNA]</scope>
    <source>
        <strain evidence="5 6">AMA3305</strain>
    </source>
</reference>
<keyword evidence="2 5" id="KW-0378">Hydrolase</keyword>
<dbReference type="RefSeq" id="WP_114929321.1">
    <property type="nucleotide sequence ID" value="NZ_CP031229.1"/>
</dbReference>
<evidence type="ECO:0000256" key="3">
    <source>
        <dbReference type="PIRSR" id="PIRSR605502-1"/>
    </source>
</evidence>
<feature type="binding site" evidence="3">
    <location>
        <position position="274"/>
    </location>
    <ligand>
        <name>Mg(2+)</name>
        <dbReference type="ChEBI" id="CHEBI:18420"/>
        <label>1</label>
    </ligand>
</feature>
<dbReference type="EMBL" id="CP031229">
    <property type="protein sequence ID" value="AXH97200.1"/>
    <property type="molecule type" value="Genomic_DNA"/>
</dbReference>
<dbReference type="AlphaFoldDB" id="A0A345NQ92"/>
<dbReference type="InterPro" id="IPR005502">
    <property type="entry name" value="Ribosyl_crysJ1"/>
</dbReference>
<dbReference type="InterPro" id="IPR050792">
    <property type="entry name" value="ADP-ribosylglycohydrolase"/>
</dbReference>
<evidence type="ECO:0000256" key="1">
    <source>
        <dbReference type="ARBA" id="ARBA00010702"/>
    </source>
</evidence>
<dbReference type="GO" id="GO:0016787">
    <property type="term" value="F:hydrolase activity"/>
    <property type="evidence" value="ECO:0007669"/>
    <property type="project" value="UniProtKB-KW"/>
</dbReference>
<dbReference type="OrthoDB" id="9798107at2"/>
<feature type="binding site" evidence="3">
    <location>
        <position position="59"/>
    </location>
    <ligand>
        <name>Mg(2+)</name>
        <dbReference type="ChEBI" id="CHEBI:18420"/>
        <label>1</label>
    </ligand>
</feature>
<dbReference type="PANTHER" id="PTHR16222">
    <property type="entry name" value="ADP-RIBOSYLGLYCOHYDROLASE"/>
    <property type="match status" value="1"/>
</dbReference>
<evidence type="ECO:0000313" key="5">
    <source>
        <dbReference type="EMBL" id="AXH97200.1"/>
    </source>
</evidence>
<dbReference type="PANTHER" id="PTHR16222:SF24">
    <property type="entry name" value="ADP-RIBOSYLHYDROLASE ARH3"/>
    <property type="match status" value="1"/>
</dbReference>
<evidence type="ECO:0000256" key="2">
    <source>
        <dbReference type="ARBA" id="ARBA00022801"/>
    </source>
</evidence>
<keyword evidence="3" id="KW-0460">Magnesium</keyword>
<dbReference type="Pfam" id="PF03747">
    <property type="entry name" value="ADP_ribosyl_GH"/>
    <property type="match status" value="1"/>
</dbReference>
<comment type="similarity">
    <text evidence="1">Belongs to the ADP-ribosylglycohydrolase family.</text>
</comment>
<keyword evidence="3" id="KW-0479">Metal-binding</keyword>
<organism evidence="5 6">
    <name type="scientific">Ornithinimicrobium avium</name>
    <dbReference type="NCBI Taxonomy" id="2283195"/>
    <lineage>
        <taxon>Bacteria</taxon>
        <taxon>Bacillati</taxon>
        <taxon>Actinomycetota</taxon>
        <taxon>Actinomycetes</taxon>
        <taxon>Micrococcales</taxon>
        <taxon>Ornithinimicrobiaceae</taxon>
        <taxon>Ornithinimicrobium</taxon>
    </lineage>
</organism>
<keyword evidence="6" id="KW-1185">Reference proteome</keyword>
<gene>
    <name evidence="5" type="ORF">DV701_14705</name>
</gene>
<comment type="cofactor">
    <cofactor evidence="3">
        <name>Mg(2+)</name>
        <dbReference type="ChEBI" id="CHEBI:18420"/>
    </cofactor>
    <text evidence="3">Binds 2 magnesium ions per subunit.</text>
</comment>
<feature type="binding site" evidence="3">
    <location>
        <position position="57"/>
    </location>
    <ligand>
        <name>Mg(2+)</name>
        <dbReference type="ChEBI" id="CHEBI:18420"/>
        <label>1</label>
    </ligand>
</feature>
<dbReference type="InterPro" id="IPR036705">
    <property type="entry name" value="Ribosyl_crysJ1_sf"/>
</dbReference>
<evidence type="ECO:0000313" key="6">
    <source>
        <dbReference type="Proteomes" id="UP000253790"/>
    </source>
</evidence>
<accession>A0A345NQ92</accession>
<feature type="binding site" evidence="3">
    <location>
        <position position="277"/>
    </location>
    <ligand>
        <name>Mg(2+)</name>
        <dbReference type="ChEBI" id="CHEBI:18420"/>
        <label>1</label>
    </ligand>
</feature>
<evidence type="ECO:0000256" key="4">
    <source>
        <dbReference type="SAM" id="MobiDB-lite"/>
    </source>
</evidence>
<dbReference type="KEGG" id="orn:DV701_14705"/>
<dbReference type="Gene3D" id="1.10.4080.10">
    <property type="entry name" value="ADP-ribosylation/Crystallin J1"/>
    <property type="match status" value="1"/>
</dbReference>
<sequence>MNLTDDQIDRAGGVLLGQALGDALGVPYASGAAPYDPATGPQPAGGGPGDHAPGEWSGDTQMALCVAEVAATGTDLTSPTGQLGVATAFLSWFESDPPEVGAHTRAVLTAVARRGDDATLDEALLQESWAEHERTGRSAGNSALARTCVVGLAALADREATARSARAVARLTHWDTLAGDSCVLWSEAVRRAVVDGVLDLRGGLDLLGGPEVQVRWSAWVEEAEREDPSTFSGNGCTVVALQAAWSAVHRTRGAATAEQHVVEALSTAVGIGGDTGTVAAIAGGLLGARYGSSGLPERWAPRVHGWPGLWSDDLVRLAVLTAHGG</sequence>
<dbReference type="SUPFAM" id="SSF101478">
    <property type="entry name" value="ADP-ribosylglycohydrolase"/>
    <property type="match status" value="1"/>
</dbReference>
<protein>
    <submittedName>
        <fullName evidence="5">ADP-ribosylglycohydrolase family protein</fullName>
    </submittedName>
</protein>
<dbReference type="GO" id="GO:0046872">
    <property type="term" value="F:metal ion binding"/>
    <property type="evidence" value="ECO:0007669"/>
    <property type="project" value="UniProtKB-KW"/>
</dbReference>
<dbReference type="Proteomes" id="UP000253790">
    <property type="component" value="Chromosome"/>
</dbReference>